<dbReference type="FunFam" id="3.40.50.80:FF:000001">
    <property type="entry name" value="NADPH--cytochrome P450 reductase 1"/>
    <property type="match status" value="1"/>
</dbReference>
<accession>A0A0R0CXI7</accession>
<keyword evidence="12" id="KW-0198">Cysteine biosynthesis</keyword>
<dbReference type="GO" id="GO:0005829">
    <property type="term" value="C:cytosol"/>
    <property type="evidence" value="ECO:0007669"/>
    <property type="project" value="TreeGrafter"/>
</dbReference>
<evidence type="ECO:0000259" key="15">
    <source>
        <dbReference type="PROSITE" id="PS51384"/>
    </source>
</evidence>
<evidence type="ECO:0000313" key="16">
    <source>
        <dbReference type="EMBL" id="KRG70083.1"/>
    </source>
</evidence>
<dbReference type="PANTHER" id="PTHR19384">
    <property type="entry name" value="NITRIC OXIDE SYNTHASE-RELATED"/>
    <property type="match status" value="1"/>
</dbReference>
<comment type="cofactor">
    <cofactor evidence="2">
        <name>FAD</name>
        <dbReference type="ChEBI" id="CHEBI:57692"/>
    </cofactor>
</comment>
<evidence type="ECO:0000256" key="9">
    <source>
        <dbReference type="ARBA" id="ARBA00022857"/>
    </source>
</evidence>
<dbReference type="InterPro" id="IPR001433">
    <property type="entry name" value="OxRdtase_FAD/NAD-bd"/>
</dbReference>
<dbReference type="Gene3D" id="3.40.50.80">
    <property type="entry name" value="Nucleotide-binding domain of ferredoxin-NADP reductase (FNR) module"/>
    <property type="match status" value="1"/>
</dbReference>
<keyword evidence="11" id="KW-0560">Oxidoreductase</keyword>
<keyword evidence="17" id="KW-1185">Reference proteome</keyword>
<dbReference type="InterPro" id="IPR001709">
    <property type="entry name" value="Flavoprot_Pyr_Nucl_cyt_Rdtase"/>
</dbReference>
<keyword evidence="4" id="KW-0813">Transport</keyword>
<evidence type="ECO:0000259" key="14">
    <source>
        <dbReference type="PROSITE" id="PS50902"/>
    </source>
</evidence>
<dbReference type="EC" id="1.8.1.2" evidence="3"/>
<organism evidence="16 17">
    <name type="scientific">Pseudoxanthomonas dokdonensis</name>
    <dbReference type="NCBI Taxonomy" id="344882"/>
    <lineage>
        <taxon>Bacteria</taxon>
        <taxon>Pseudomonadati</taxon>
        <taxon>Pseudomonadota</taxon>
        <taxon>Gammaproteobacteria</taxon>
        <taxon>Lysobacterales</taxon>
        <taxon>Lysobacteraceae</taxon>
        <taxon>Pseudoxanthomonas</taxon>
    </lineage>
</organism>
<dbReference type="Gene3D" id="2.40.30.10">
    <property type="entry name" value="Translation factors"/>
    <property type="match status" value="1"/>
</dbReference>
<evidence type="ECO:0000256" key="4">
    <source>
        <dbReference type="ARBA" id="ARBA00022448"/>
    </source>
</evidence>
<dbReference type="PROSITE" id="PS51384">
    <property type="entry name" value="FAD_FR"/>
    <property type="match status" value="1"/>
</dbReference>
<dbReference type="Pfam" id="PF00175">
    <property type="entry name" value="NAD_binding_1"/>
    <property type="match status" value="1"/>
</dbReference>
<evidence type="ECO:0000256" key="1">
    <source>
        <dbReference type="ARBA" id="ARBA00001917"/>
    </source>
</evidence>
<comment type="caution">
    <text evidence="16">The sequence shown here is derived from an EMBL/GenBank/DDBJ whole genome shotgun (WGS) entry which is preliminary data.</text>
</comment>
<evidence type="ECO:0000256" key="7">
    <source>
        <dbReference type="ARBA" id="ARBA00022643"/>
    </source>
</evidence>
<feature type="domain" description="FAD-binding FR-type" evidence="15">
    <location>
        <begin position="246"/>
        <end position="472"/>
    </location>
</feature>
<dbReference type="SUPFAM" id="SSF63380">
    <property type="entry name" value="Riboflavin synthase domain-like"/>
    <property type="match status" value="1"/>
</dbReference>
<dbReference type="GO" id="GO:0004783">
    <property type="term" value="F:sulfite reductase (NADPH) activity"/>
    <property type="evidence" value="ECO:0007669"/>
    <property type="project" value="UniProtKB-EC"/>
</dbReference>
<name>A0A0R0CXI7_9GAMM</name>
<dbReference type="InterPro" id="IPR017927">
    <property type="entry name" value="FAD-bd_FR_type"/>
</dbReference>
<dbReference type="PROSITE" id="PS50902">
    <property type="entry name" value="FLAVODOXIN_LIKE"/>
    <property type="match status" value="1"/>
</dbReference>
<keyword evidence="8" id="KW-0274">FAD</keyword>
<evidence type="ECO:0000256" key="13">
    <source>
        <dbReference type="ARBA" id="ARBA00052219"/>
    </source>
</evidence>
<keyword evidence="6" id="KW-0285">Flavoprotein</keyword>
<dbReference type="AlphaFoldDB" id="A0A0R0CXI7"/>
<dbReference type="SUPFAM" id="SSF52218">
    <property type="entry name" value="Flavoproteins"/>
    <property type="match status" value="1"/>
</dbReference>
<feature type="domain" description="Flavodoxin-like" evidence="14">
    <location>
        <begin position="75"/>
        <end position="213"/>
    </location>
</feature>
<comment type="cofactor">
    <cofactor evidence="1">
        <name>FMN</name>
        <dbReference type="ChEBI" id="CHEBI:58210"/>
    </cofactor>
</comment>
<dbReference type="InterPro" id="IPR003097">
    <property type="entry name" value="CysJ-like_FAD-binding"/>
</dbReference>
<evidence type="ECO:0000256" key="3">
    <source>
        <dbReference type="ARBA" id="ARBA00012604"/>
    </source>
</evidence>
<dbReference type="InterPro" id="IPR029039">
    <property type="entry name" value="Flavoprotein-like_sf"/>
</dbReference>
<evidence type="ECO:0000256" key="8">
    <source>
        <dbReference type="ARBA" id="ARBA00022827"/>
    </source>
</evidence>
<dbReference type="CDD" id="cd06199">
    <property type="entry name" value="SiR"/>
    <property type="match status" value="1"/>
</dbReference>
<dbReference type="Proteomes" id="UP000052052">
    <property type="component" value="Unassembled WGS sequence"/>
</dbReference>
<comment type="catalytic activity">
    <reaction evidence="13">
        <text>hydrogen sulfide + 3 NADP(+) + 3 H2O = sulfite + 3 NADPH + 4 H(+)</text>
        <dbReference type="Rhea" id="RHEA:13801"/>
        <dbReference type="ChEBI" id="CHEBI:15377"/>
        <dbReference type="ChEBI" id="CHEBI:15378"/>
        <dbReference type="ChEBI" id="CHEBI:17359"/>
        <dbReference type="ChEBI" id="CHEBI:29919"/>
        <dbReference type="ChEBI" id="CHEBI:57783"/>
        <dbReference type="ChEBI" id="CHEBI:58349"/>
        <dbReference type="EC" id="1.8.1.2"/>
    </reaction>
</comment>
<keyword evidence="7" id="KW-0288">FMN</keyword>
<dbReference type="Pfam" id="PF00258">
    <property type="entry name" value="Flavodoxin_1"/>
    <property type="match status" value="1"/>
</dbReference>
<evidence type="ECO:0000256" key="12">
    <source>
        <dbReference type="ARBA" id="ARBA00023192"/>
    </source>
</evidence>
<dbReference type="GO" id="GO:0019344">
    <property type="term" value="P:cysteine biosynthetic process"/>
    <property type="evidence" value="ECO:0007669"/>
    <property type="project" value="UniProtKB-KW"/>
</dbReference>
<dbReference type="NCBIfam" id="TIGR01931">
    <property type="entry name" value="cysJ"/>
    <property type="match status" value="1"/>
</dbReference>
<dbReference type="PRINTS" id="PR00371">
    <property type="entry name" value="FPNCR"/>
</dbReference>
<dbReference type="RefSeq" id="WP_057658021.1">
    <property type="nucleotide sequence ID" value="NZ_LDJL01000007.1"/>
</dbReference>
<evidence type="ECO:0000313" key="17">
    <source>
        <dbReference type="Proteomes" id="UP000052052"/>
    </source>
</evidence>
<dbReference type="EMBL" id="LDJL01000007">
    <property type="protein sequence ID" value="KRG70083.1"/>
    <property type="molecule type" value="Genomic_DNA"/>
</dbReference>
<evidence type="ECO:0000256" key="10">
    <source>
        <dbReference type="ARBA" id="ARBA00022982"/>
    </source>
</evidence>
<keyword evidence="9" id="KW-0521">NADP</keyword>
<dbReference type="PATRIC" id="fig|344882.3.peg.2868"/>
<dbReference type="InterPro" id="IPR001094">
    <property type="entry name" value="Flavdoxin-like"/>
</dbReference>
<dbReference type="OrthoDB" id="9816402at2"/>
<dbReference type="STRING" id="344882.ABB29_07605"/>
<protein>
    <recommendedName>
        <fullName evidence="3">assimilatory sulfite reductase (NADPH)</fullName>
        <ecNumber evidence="3">1.8.1.2</ecNumber>
    </recommendedName>
</protein>
<proteinExistence type="predicted"/>
<gene>
    <name evidence="16" type="ORF">ABB29_07605</name>
</gene>
<dbReference type="InterPro" id="IPR023173">
    <property type="entry name" value="NADPH_Cyt_P450_Rdtase_alpha"/>
</dbReference>
<dbReference type="Gene3D" id="1.20.990.10">
    <property type="entry name" value="NADPH-cytochrome p450 Reductase, Chain A, domain 3"/>
    <property type="match status" value="1"/>
</dbReference>
<dbReference type="GO" id="GO:0010181">
    <property type="term" value="F:FMN binding"/>
    <property type="evidence" value="ECO:0007669"/>
    <property type="project" value="InterPro"/>
</dbReference>
<dbReference type="InterPro" id="IPR039261">
    <property type="entry name" value="FNR_nucleotide-bd"/>
</dbReference>
<dbReference type="InterPro" id="IPR017938">
    <property type="entry name" value="Riboflavin_synthase-like_b-brl"/>
</dbReference>
<dbReference type="PRINTS" id="PR00369">
    <property type="entry name" value="FLAVODOXIN"/>
</dbReference>
<keyword evidence="10" id="KW-0249">Electron transport</keyword>
<evidence type="ECO:0000256" key="11">
    <source>
        <dbReference type="ARBA" id="ARBA00023002"/>
    </source>
</evidence>
<evidence type="ECO:0000256" key="2">
    <source>
        <dbReference type="ARBA" id="ARBA00001974"/>
    </source>
</evidence>
<dbReference type="InterPro" id="IPR010199">
    <property type="entry name" value="CysJ"/>
</dbReference>
<dbReference type="Gene3D" id="3.40.50.360">
    <property type="match status" value="1"/>
</dbReference>
<dbReference type="SUPFAM" id="SSF52343">
    <property type="entry name" value="Ferredoxin reductase-like, C-terminal NADP-linked domain"/>
    <property type="match status" value="1"/>
</dbReference>
<evidence type="ECO:0000256" key="6">
    <source>
        <dbReference type="ARBA" id="ARBA00022630"/>
    </source>
</evidence>
<dbReference type="InterPro" id="IPR008254">
    <property type="entry name" value="Flavodoxin/NO_synth"/>
</dbReference>
<sequence>MSATSPALAPSPLPDERKRLLAQVVDGLDGASLWWVSGYAAGLAQAHGPASPQLALLPPAAVVSAAPAGATTSTLTIVYGSQTGNAKRQAEQLAAAAEAAGLGVRLLRADAYPTRELARERLLYVVISTQGEGDPPDDAIGLVEFISGKRAPRLPELRYAVLGLGDSSYADFCGISRRLDARLAELGANRLFAVGEADLDIDTVATPWREQALAQARELLTSEHAAVPSATVTPLRPANVPAYSHDRPFAAELLLNQPLSGRNFKGPGFLQYGAAGKDVRHIELSLQGSGLHYEPGDALGIWQRNPAPLVEGVLRTLQLDGEQAVSHDGQTLPLREWLAGKRELNKLARPLLALHAAQSRSDELNDLLAPGRNAALAELLNTHQLIDVLRRWPAHWDAQELVAALRPLAPRLYSIASSRKRVGEEVHLTVDVLNYEAFGYAHLGAASGFLSSLQDGDSAPVYIEANERFRLPADGARDVLMIGPGTGVAPFRGFVQERAETAASGRNWLFFGAQHFNQDFLYQSEWQEALRNGELHRLDLAFSRDQADKVYVQQRLRESGRAVYDWLENGAHLYVCGAIGMGKDVHAALLDIVIEHAGVDADAANDYLTRLQTGGRYSRDVY</sequence>
<evidence type="ECO:0000256" key="5">
    <source>
        <dbReference type="ARBA" id="ARBA00022605"/>
    </source>
</evidence>
<dbReference type="Pfam" id="PF00667">
    <property type="entry name" value="FAD_binding_1"/>
    <property type="match status" value="2"/>
</dbReference>
<dbReference type="GO" id="GO:0050660">
    <property type="term" value="F:flavin adenine dinucleotide binding"/>
    <property type="evidence" value="ECO:0007669"/>
    <property type="project" value="InterPro"/>
</dbReference>
<keyword evidence="5" id="KW-0028">Amino-acid biosynthesis</keyword>
<reference evidence="16 17" key="1">
    <citation type="submission" date="2015-05" db="EMBL/GenBank/DDBJ databases">
        <title>Genome sequencing and analysis of members of genus Stenotrophomonas.</title>
        <authorList>
            <person name="Patil P.P."/>
            <person name="Midha S."/>
            <person name="Patil P.B."/>
        </authorList>
    </citation>
    <scope>NUCLEOTIDE SEQUENCE [LARGE SCALE GENOMIC DNA]</scope>
    <source>
        <strain evidence="16 17">DSM 21858</strain>
    </source>
</reference>
<dbReference type="PANTHER" id="PTHR19384:SF128">
    <property type="entry name" value="NADPH OXIDOREDUCTASE A"/>
    <property type="match status" value="1"/>
</dbReference>